<dbReference type="EMBL" id="JBEPCV010000035">
    <property type="protein sequence ID" value="MER6907690.1"/>
    <property type="molecule type" value="Genomic_DNA"/>
</dbReference>
<comment type="caution">
    <text evidence="2">The sequence shown here is derived from an EMBL/GenBank/DDBJ whole genome shotgun (WGS) entry which is preliminary data.</text>
</comment>
<feature type="transmembrane region" description="Helical" evidence="1">
    <location>
        <begin position="12"/>
        <end position="32"/>
    </location>
</feature>
<accession>A0ABV1VMG7</accession>
<keyword evidence="1" id="KW-1133">Transmembrane helix</keyword>
<organism evidence="2 3">
    <name type="scientific">Streptomyces flaveolus</name>
    <dbReference type="NCBI Taxonomy" id="67297"/>
    <lineage>
        <taxon>Bacteria</taxon>
        <taxon>Bacillati</taxon>
        <taxon>Actinomycetota</taxon>
        <taxon>Actinomycetes</taxon>
        <taxon>Kitasatosporales</taxon>
        <taxon>Streptomycetaceae</taxon>
        <taxon>Streptomyces</taxon>
    </lineage>
</organism>
<reference evidence="2 3" key="1">
    <citation type="submission" date="2024-06" db="EMBL/GenBank/DDBJ databases">
        <title>The Natural Products Discovery Center: Release of the First 8490 Sequenced Strains for Exploring Actinobacteria Biosynthetic Diversity.</title>
        <authorList>
            <person name="Kalkreuter E."/>
            <person name="Kautsar S.A."/>
            <person name="Yang D."/>
            <person name="Bader C.D."/>
            <person name="Teijaro C.N."/>
            <person name="Fluegel L."/>
            <person name="Davis C.M."/>
            <person name="Simpson J.R."/>
            <person name="Lauterbach L."/>
            <person name="Steele A.D."/>
            <person name="Gui C."/>
            <person name="Meng S."/>
            <person name="Li G."/>
            <person name="Viehrig K."/>
            <person name="Ye F."/>
            <person name="Su P."/>
            <person name="Kiefer A.F."/>
            <person name="Nichols A."/>
            <person name="Cepeda A.J."/>
            <person name="Yan W."/>
            <person name="Fan B."/>
            <person name="Jiang Y."/>
            <person name="Adhikari A."/>
            <person name="Zheng C.-J."/>
            <person name="Schuster L."/>
            <person name="Cowan T.M."/>
            <person name="Smanski M.J."/>
            <person name="Chevrette M.G."/>
            <person name="De Carvalho L.P.S."/>
            <person name="Shen B."/>
        </authorList>
    </citation>
    <scope>NUCLEOTIDE SEQUENCE [LARGE SCALE GENOMIC DNA]</scope>
    <source>
        <strain evidence="2 3">NPDC000632</strain>
    </source>
</reference>
<keyword evidence="1" id="KW-0472">Membrane</keyword>
<keyword evidence="3" id="KW-1185">Reference proteome</keyword>
<dbReference type="InterPro" id="IPR021443">
    <property type="entry name" value="DUF3093"/>
</dbReference>
<name>A0ABV1VMG7_9ACTN</name>
<gene>
    <name evidence="2" type="ORF">ABT322_28985</name>
</gene>
<dbReference type="RefSeq" id="WP_350721544.1">
    <property type="nucleotide sequence ID" value="NZ_JBEPCO010000027.1"/>
</dbReference>
<dbReference type="Pfam" id="PF11292">
    <property type="entry name" value="DUF3093"/>
    <property type="match status" value="1"/>
</dbReference>
<sequence>MRLYEERLGVPRSAFWVAALLSVMAAVVLLPFGPVAAVTGLAVVAALSALGLHAYGAAAIVVTDRHLTAGQLRFPLTALGLAEILDAEEAFLWRTRRADVRAKMLLRSHIPTALRIEIDDPDCPAPYVYLSTRQPTTLLAVLSFARR</sequence>
<evidence type="ECO:0000313" key="3">
    <source>
        <dbReference type="Proteomes" id="UP001490330"/>
    </source>
</evidence>
<evidence type="ECO:0000313" key="2">
    <source>
        <dbReference type="EMBL" id="MER6907690.1"/>
    </source>
</evidence>
<proteinExistence type="predicted"/>
<dbReference type="Proteomes" id="UP001490330">
    <property type="component" value="Unassembled WGS sequence"/>
</dbReference>
<evidence type="ECO:0000256" key="1">
    <source>
        <dbReference type="SAM" id="Phobius"/>
    </source>
</evidence>
<protein>
    <submittedName>
        <fullName evidence="2">DUF3093 domain-containing protein</fullName>
    </submittedName>
</protein>
<feature type="transmembrane region" description="Helical" evidence="1">
    <location>
        <begin position="38"/>
        <end position="63"/>
    </location>
</feature>
<keyword evidence="1" id="KW-0812">Transmembrane</keyword>